<dbReference type="Proteomes" id="UP000308600">
    <property type="component" value="Unassembled WGS sequence"/>
</dbReference>
<evidence type="ECO:0000313" key="2">
    <source>
        <dbReference type="Proteomes" id="UP000308600"/>
    </source>
</evidence>
<evidence type="ECO:0000313" key="1">
    <source>
        <dbReference type="EMBL" id="TFK60190.1"/>
    </source>
</evidence>
<dbReference type="EMBL" id="ML208816">
    <property type="protein sequence ID" value="TFK60190.1"/>
    <property type="molecule type" value="Genomic_DNA"/>
</dbReference>
<protein>
    <submittedName>
        <fullName evidence="1">Uncharacterized protein</fullName>
    </submittedName>
</protein>
<organism evidence="1 2">
    <name type="scientific">Pluteus cervinus</name>
    <dbReference type="NCBI Taxonomy" id="181527"/>
    <lineage>
        <taxon>Eukaryota</taxon>
        <taxon>Fungi</taxon>
        <taxon>Dikarya</taxon>
        <taxon>Basidiomycota</taxon>
        <taxon>Agaricomycotina</taxon>
        <taxon>Agaricomycetes</taxon>
        <taxon>Agaricomycetidae</taxon>
        <taxon>Agaricales</taxon>
        <taxon>Pluteineae</taxon>
        <taxon>Pluteaceae</taxon>
        <taxon>Pluteus</taxon>
    </lineage>
</organism>
<proteinExistence type="predicted"/>
<reference evidence="1 2" key="1">
    <citation type="journal article" date="2019" name="Nat. Ecol. Evol.">
        <title>Megaphylogeny resolves global patterns of mushroom evolution.</title>
        <authorList>
            <person name="Varga T."/>
            <person name="Krizsan K."/>
            <person name="Foldi C."/>
            <person name="Dima B."/>
            <person name="Sanchez-Garcia M."/>
            <person name="Sanchez-Ramirez S."/>
            <person name="Szollosi G.J."/>
            <person name="Szarkandi J.G."/>
            <person name="Papp V."/>
            <person name="Albert L."/>
            <person name="Andreopoulos W."/>
            <person name="Angelini C."/>
            <person name="Antonin V."/>
            <person name="Barry K.W."/>
            <person name="Bougher N.L."/>
            <person name="Buchanan P."/>
            <person name="Buyck B."/>
            <person name="Bense V."/>
            <person name="Catcheside P."/>
            <person name="Chovatia M."/>
            <person name="Cooper J."/>
            <person name="Damon W."/>
            <person name="Desjardin D."/>
            <person name="Finy P."/>
            <person name="Geml J."/>
            <person name="Haridas S."/>
            <person name="Hughes K."/>
            <person name="Justo A."/>
            <person name="Karasinski D."/>
            <person name="Kautmanova I."/>
            <person name="Kiss B."/>
            <person name="Kocsube S."/>
            <person name="Kotiranta H."/>
            <person name="LaButti K.M."/>
            <person name="Lechner B.E."/>
            <person name="Liimatainen K."/>
            <person name="Lipzen A."/>
            <person name="Lukacs Z."/>
            <person name="Mihaltcheva S."/>
            <person name="Morgado L.N."/>
            <person name="Niskanen T."/>
            <person name="Noordeloos M.E."/>
            <person name="Ohm R.A."/>
            <person name="Ortiz-Santana B."/>
            <person name="Ovrebo C."/>
            <person name="Racz N."/>
            <person name="Riley R."/>
            <person name="Savchenko A."/>
            <person name="Shiryaev A."/>
            <person name="Soop K."/>
            <person name="Spirin V."/>
            <person name="Szebenyi C."/>
            <person name="Tomsovsky M."/>
            <person name="Tulloss R.E."/>
            <person name="Uehling J."/>
            <person name="Grigoriev I.V."/>
            <person name="Vagvolgyi C."/>
            <person name="Papp T."/>
            <person name="Martin F.M."/>
            <person name="Miettinen O."/>
            <person name="Hibbett D.S."/>
            <person name="Nagy L.G."/>
        </authorList>
    </citation>
    <scope>NUCLEOTIDE SEQUENCE [LARGE SCALE GENOMIC DNA]</scope>
    <source>
        <strain evidence="1 2">NL-1719</strain>
    </source>
</reference>
<gene>
    <name evidence="1" type="ORF">BDN72DRAFT_965813</name>
</gene>
<keyword evidence="2" id="KW-1185">Reference proteome</keyword>
<name>A0ACD3A395_9AGAR</name>
<sequence length="648" mass="74432">MGSRGQSFALLPRSTTNVQQTIHRRPCPSKQSLVAPDIVGSATWDAVERGDPPKCHPDTRGVISDSLVVWPNARRDSVRWISGWAGTGKTTIAQTMAEYWARQGLLVGSFFFSRSAVLWHPSQVGASSGHSQRHWDDWIISLSRTSQIPPFKVIIIDGLDEYNKNDDQIRFLRGVLRSFCQRNCSIKLLISCRPERHLEDVFNEFRPHLGSSYRIQLGQSAGDNDDIRTFLRIKLDEICRRHRKSKVMSIKDGPWPSDEDIEMLVDSASGQFIFAATAIAFIEGEDKDPVELLNLILGHQLRSFGSIDALYLVILNRVAPAGSPYRQLTHQILFHINHEPSPAFDIGEFCFVDETTIDIRIKHLRSVLVRQASHDPESQELIQFRHKSFHDFFAQPSSPHEFSLAALNPVTKFFYHLRRAAKIAHSRMNLQRFMHKCRSPQWLCYSFLYWDDHPPMILPYEEEARRLHQKYAKRVPEFRGCECILRLDDGIDIGAFNTTALKLCGQDHCMMDAELAALCHAISMTVKRKPDHFIERWEEWENRHPIPMKILEFFLCLRAVLRGLFHPLYALGAFNLEFKDLIRDAQHVVPSVFSPAVWNFCVAIVNVFLCIGVYGTARWDLFLTHYASYLVVNGLLRLLFHFTLHSTS</sequence>
<accession>A0ACD3A395</accession>